<protein>
    <submittedName>
        <fullName evidence="3">LysM peptidoglycan-binding domain-containing protein</fullName>
    </submittedName>
</protein>
<dbReference type="PROSITE" id="PS51782">
    <property type="entry name" value="LYSM"/>
    <property type="match status" value="1"/>
</dbReference>
<accession>A0ABR9PIX5</accession>
<sequence>MIMSYRIQRGDTLSALAGRFGTSVSALAKANGISNPDLIITGNSLKIPGKGDSFQSGGASGGGRSSGASSSGGTFGPSGAAPMGEIPSSFGGNASRLASAARSMASSMDTRGWCAKGVNRSLAAAGLNVNPLPSAYMYGNVLAKDSRFREVSLTDEQIKQLPPGAIVVSDAYNSPGNPHGHIAVTLGNGMEASDHVASLRTHGTQRVFIPV</sequence>
<dbReference type="CDD" id="cd00118">
    <property type="entry name" value="LysM"/>
    <property type="match status" value="1"/>
</dbReference>
<dbReference type="EMBL" id="JAAIYO010000001">
    <property type="protein sequence ID" value="MBE4747845.1"/>
    <property type="molecule type" value="Genomic_DNA"/>
</dbReference>
<comment type="caution">
    <text evidence="3">The sequence shown here is derived from an EMBL/GenBank/DDBJ whole genome shotgun (WGS) entry which is preliminary data.</text>
</comment>
<dbReference type="PANTHER" id="PTHR33734">
    <property type="entry name" value="LYSM DOMAIN-CONTAINING GPI-ANCHORED PROTEIN 2"/>
    <property type="match status" value="1"/>
</dbReference>
<dbReference type="Pfam" id="PF01476">
    <property type="entry name" value="LysM"/>
    <property type="match status" value="1"/>
</dbReference>
<name>A0ABR9PIX5_9BACT</name>
<dbReference type="SMART" id="SM00257">
    <property type="entry name" value="LysM"/>
    <property type="match status" value="1"/>
</dbReference>
<dbReference type="PANTHER" id="PTHR33734:SF22">
    <property type="entry name" value="MEMBRANE-BOUND LYTIC MUREIN TRANSGLYCOSYLASE D"/>
    <property type="match status" value="1"/>
</dbReference>
<evidence type="ECO:0000259" key="2">
    <source>
        <dbReference type="PROSITE" id="PS51782"/>
    </source>
</evidence>
<gene>
    <name evidence="3" type="ORF">G4177_06585</name>
</gene>
<proteinExistence type="predicted"/>
<dbReference type="Proteomes" id="UP001516472">
    <property type="component" value="Unassembled WGS sequence"/>
</dbReference>
<feature type="compositionally biased region" description="Low complexity" evidence="1">
    <location>
        <begin position="66"/>
        <end position="81"/>
    </location>
</feature>
<feature type="domain" description="LysM" evidence="2">
    <location>
        <begin position="3"/>
        <end position="47"/>
    </location>
</feature>
<dbReference type="Gene3D" id="3.90.1720.10">
    <property type="entry name" value="endopeptidase domain like (from Nostoc punctiforme)"/>
    <property type="match status" value="1"/>
</dbReference>
<dbReference type="Gene3D" id="3.10.350.10">
    <property type="entry name" value="LysM domain"/>
    <property type="match status" value="1"/>
</dbReference>
<dbReference type="SUPFAM" id="SSF54106">
    <property type="entry name" value="LysM domain"/>
    <property type="match status" value="1"/>
</dbReference>
<evidence type="ECO:0000256" key="1">
    <source>
        <dbReference type="SAM" id="MobiDB-lite"/>
    </source>
</evidence>
<feature type="region of interest" description="Disordered" evidence="1">
    <location>
        <begin position="51"/>
        <end position="87"/>
    </location>
</feature>
<evidence type="ECO:0000313" key="4">
    <source>
        <dbReference type="Proteomes" id="UP001516472"/>
    </source>
</evidence>
<organism evidence="3 4">
    <name type="scientific">Corallococcus soli</name>
    <dbReference type="NCBI Taxonomy" id="2710757"/>
    <lineage>
        <taxon>Bacteria</taxon>
        <taxon>Pseudomonadati</taxon>
        <taxon>Myxococcota</taxon>
        <taxon>Myxococcia</taxon>
        <taxon>Myxococcales</taxon>
        <taxon>Cystobacterineae</taxon>
        <taxon>Myxococcaceae</taxon>
        <taxon>Corallococcus</taxon>
    </lineage>
</organism>
<reference evidence="3 4" key="1">
    <citation type="submission" date="2020-02" db="EMBL/GenBank/DDBJ databases">
        <authorList>
            <person name="Babadi Z.K."/>
            <person name="Risdian C."/>
            <person name="Ebrahimipour G.H."/>
            <person name="Wink J."/>
        </authorList>
    </citation>
    <scope>NUCLEOTIDE SEQUENCE [LARGE SCALE GENOMIC DNA]</scope>
    <source>
        <strain evidence="3 4">ZKHCc1 1396</strain>
    </source>
</reference>
<dbReference type="InterPro" id="IPR018392">
    <property type="entry name" value="LysM"/>
</dbReference>
<evidence type="ECO:0000313" key="3">
    <source>
        <dbReference type="EMBL" id="MBE4747845.1"/>
    </source>
</evidence>
<dbReference type="InterPro" id="IPR036779">
    <property type="entry name" value="LysM_dom_sf"/>
</dbReference>
<keyword evidence="4" id="KW-1185">Reference proteome</keyword>